<feature type="non-terminal residue" evidence="1">
    <location>
        <position position="67"/>
    </location>
</feature>
<protein>
    <submittedName>
        <fullName evidence="1">Uncharacterized protein</fullName>
    </submittedName>
</protein>
<proteinExistence type="predicted"/>
<name>A0A381TFH5_9ZZZZ</name>
<dbReference type="EMBL" id="UINC01004463">
    <property type="protein sequence ID" value="SVA14514.1"/>
    <property type="molecule type" value="Genomic_DNA"/>
</dbReference>
<sequence>MAESDAPEEASVKAIGASIRAAQYRSHSQTYQRQEADQCGHAKLRRVLQKVTMCVFHFQLFTGGGEF</sequence>
<gene>
    <name evidence="1" type="ORF">METZ01_LOCUS67368</name>
</gene>
<evidence type="ECO:0000313" key="1">
    <source>
        <dbReference type="EMBL" id="SVA14514.1"/>
    </source>
</evidence>
<organism evidence="1">
    <name type="scientific">marine metagenome</name>
    <dbReference type="NCBI Taxonomy" id="408172"/>
    <lineage>
        <taxon>unclassified sequences</taxon>
        <taxon>metagenomes</taxon>
        <taxon>ecological metagenomes</taxon>
    </lineage>
</organism>
<accession>A0A381TFH5</accession>
<reference evidence="1" key="1">
    <citation type="submission" date="2018-05" db="EMBL/GenBank/DDBJ databases">
        <authorList>
            <person name="Lanie J.A."/>
            <person name="Ng W.-L."/>
            <person name="Kazmierczak K.M."/>
            <person name="Andrzejewski T.M."/>
            <person name="Davidsen T.M."/>
            <person name="Wayne K.J."/>
            <person name="Tettelin H."/>
            <person name="Glass J.I."/>
            <person name="Rusch D."/>
            <person name="Podicherti R."/>
            <person name="Tsui H.-C.T."/>
            <person name="Winkler M.E."/>
        </authorList>
    </citation>
    <scope>NUCLEOTIDE SEQUENCE</scope>
</reference>
<dbReference type="AlphaFoldDB" id="A0A381TFH5"/>